<dbReference type="GeneID" id="116308319"/>
<reference evidence="14" key="1">
    <citation type="submission" date="2025-08" db="UniProtKB">
        <authorList>
            <consortium name="RefSeq"/>
        </authorList>
    </citation>
    <scope>IDENTIFICATION</scope>
</reference>
<dbReference type="GO" id="GO:0046872">
    <property type="term" value="F:metal ion binding"/>
    <property type="evidence" value="ECO:0007669"/>
    <property type="project" value="UniProtKB-KW"/>
</dbReference>
<evidence type="ECO:0000256" key="7">
    <source>
        <dbReference type="ARBA" id="ARBA00022989"/>
    </source>
</evidence>
<name>A0A6P8JDL8_ACTTE</name>
<evidence type="ECO:0000313" key="13">
    <source>
        <dbReference type="Proteomes" id="UP000515163"/>
    </source>
</evidence>
<feature type="compositionally biased region" description="Pro residues" evidence="9">
    <location>
        <begin position="372"/>
        <end position="384"/>
    </location>
</feature>
<dbReference type="PROSITE" id="PS50234">
    <property type="entry name" value="VWFA"/>
    <property type="match status" value="1"/>
</dbReference>
<gene>
    <name evidence="14" type="primary">LOC116308319</name>
</gene>
<dbReference type="RefSeq" id="XP_031574570.1">
    <property type="nucleotide sequence ID" value="XM_031718710.1"/>
</dbReference>
<dbReference type="Gene3D" id="3.40.50.410">
    <property type="entry name" value="von Willebrand factor, type A domain"/>
    <property type="match status" value="1"/>
</dbReference>
<protein>
    <submittedName>
        <fullName evidence="14">Anthrax toxin receptor 1-like</fullName>
    </submittedName>
</protein>
<proteinExistence type="inferred from homology"/>
<comment type="similarity">
    <text evidence="2">Belongs to the ATR family.</text>
</comment>
<comment type="subcellular location">
    <subcellularLocation>
        <location evidence="1">Membrane</location>
        <topology evidence="1">Single-pass type I membrane protein</topology>
    </subcellularLocation>
</comment>
<feature type="chain" id="PRO_5027952884" evidence="11">
    <location>
        <begin position="26"/>
        <end position="513"/>
    </location>
</feature>
<dbReference type="GO" id="GO:0016020">
    <property type="term" value="C:membrane"/>
    <property type="evidence" value="ECO:0007669"/>
    <property type="project" value="UniProtKB-SubCell"/>
</dbReference>
<evidence type="ECO:0000256" key="2">
    <source>
        <dbReference type="ARBA" id="ARBA00008095"/>
    </source>
</evidence>
<dbReference type="SMART" id="SM00327">
    <property type="entry name" value="VWA"/>
    <property type="match status" value="1"/>
</dbReference>
<evidence type="ECO:0000256" key="8">
    <source>
        <dbReference type="ARBA" id="ARBA00023136"/>
    </source>
</evidence>
<evidence type="ECO:0000313" key="14">
    <source>
        <dbReference type="RefSeq" id="XP_031574570.1"/>
    </source>
</evidence>
<evidence type="ECO:0000256" key="1">
    <source>
        <dbReference type="ARBA" id="ARBA00004479"/>
    </source>
</evidence>
<dbReference type="FunCoup" id="A0A6P8JDL8">
    <property type="interactions" value="871"/>
</dbReference>
<feature type="signal peptide" evidence="11">
    <location>
        <begin position="1"/>
        <end position="25"/>
    </location>
</feature>
<evidence type="ECO:0000256" key="11">
    <source>
        <dbReference type="SAM" id="SignalP"/>
    </source>
</evidence>
<evidence type="ECO:0000256" key="6">
    <source>
        <dbReference type="ARBA" id="ARBA00022729"/>
    </source>
</evidence>
<feature type="region of interest" description="Disordered" evidence="9">
    <location>
        <begin position="367"/>
        <end position="391"/>
    </location>
</feature>
<dbReference type="Pfam" id="PF00092">
    <property type="entry name" value="VWA"/>
    <property type="match status" value="1"/>
</dbReference>
<keyword evidence="3" id="KW-0597">Phosphoprotein</keyword>
<dbReference type="InterPro" id="IPR008400">
    <property type="entry name" value="Anthrax_toxin_rcpt_extracel"/>
</dbReference>
<dbReference type="Pfam" id="PF05587">
    <property type="entry name" value="Anth_Ig"/>
    <property type="match status" value="1"/>
</dbReference>
<feature type="compositionally biased region" description="Gly residues" evidence="9">
    <location>
        <begin position="447"/>
        <end position="460"/>
    </location>
</feature>
<keyword evidence="4 10" id="KW-0812">Transmembrane</keyword>
<dbReference type="KEGG" id="aten:116308319"/>
<sequence length="513" mass="55211">MAYCSLAFVWIVFVVPWLTCSLTSGEKEPKCLGEFNIIFILDKSSSVPTYNFQKQTVNFVENITNSFISPGISFITFSGPGEAKVEMDLTRDRNKIKKGLEDLRKVQPKGTTYLAGGIAKANDQIIRLGHQTASVVLIVTDGRVYDIQESVQQGDKARSLGASLITVGVGAYVLEQLKEIANKTSEQFVFVGDKFDSLRGLIKTIIEKACIEIVSADPSEVCIGVNYTITLSGRGFTKTNNLDNVICSYRFNDTYRQVQKPTIVEPNRLVCPGFIVNDTDRTITLQVSVNKGLTFVSSNVTLKSLSCTTPIPTSISTSNTTAVVVNRGPRSKSNVGLAVFLVLLFLFLILFLLWWFAPLICKPKPKPAKYKPAPPAPPRPPPPQAKKDLPKGKWPTVDASYYGGGGVGGIAPVRVDWGDKGSTEAGSKLAKAKNAKTKQAEDEEKLTGGGSGSRAGAGGRSPGCLALARAKMAGCIAAMAGCKAAMSRGYHRLASYRPRPGGNILYSSPDAHA</sequence>
<organism evidence="13 14">
    <name type="scientific">Actinia tenebrosa</name>
    <name type="common">Australian red waratah sea anemone</name>
    <dbReference type="NCBI Taxonomy" id="6105"/>
    <lineage>
        <taxon>Eukaryota</taxon>
        <taxon>Metazoa</taxon>
        <taxon>Cnidaria</taxon>
        <taxon>Anthozoa</taxon>
        <taxon>Hexacorallia</taxon>
        <taxon>Actiniaria</taxon>
        <taxon>Actiniidae</taxon>
        <taxon>Actinia</taxon>
    </lineage>
</organism>
<feature type="domain" description="VWFA" evidence="12">
    <location>
        <begin position="36"/>
        <end position="205"/>
    </location>
</feature>
<keyword evidence="5" id="KW-0479">Metal-binding</keyword>
<dbReference type="PANTHER" id="PTHR16059">
    <property type="entry name" value="ANTHRAX TOXIN RECEPTOR"/>
    <property type="match status" value="1"/>
</dbReference>
<feature type="transmembrane region" description="Helical" evidence="10">
    <location>
        <begin position="335"/>
        <end position="357"/>
    </location>
</feature>
<evidence type="ECO:0000256" key="5">
    <source>
        <dbReference type="ARBA" id="ARBA00022723"/>
    </source>
</evidence>
<accession>A0A6P8JDL8</accession>
<evidence type="ECO:0000259" key="12">
    <source>
        <dbReference type="PROSITE" id="PS50234"/>
    </source>
</evidence>
<dbReference type="SUPFAM" id="SSF53300">
    <property type="entry name" value="vWA-like"/>
    <property type="match status" value="1"/>
</dbReference>
<dbReference type="InterPro" id="IPR008399">
    <property type="entry name" value="Anthrax_toxin_rcpt_C"/>
</dbReference>
<dbReference type="InParanoid" id="A0A6P8JDL8"/>
<evidence type="ECO:0000256" key="10">
    <source>
        <dbReference type="SAM" id="Phobius"/>
    </source>
</evidence>
<dbReference type="Proteomes" id="UP000515163">
    <property type="component" value="Unplaced"/>
</dbReference>
<evidence type="ECO:0000256" key="9">
    <source>
        <dbReference type="SAM" id="MobiDB-lite"/>
    </source>
</evidence>
<evidence type="ECO:0000256" key="4">
    <source>
        <dbReference type="ARBA" id="ARBA00022692"/>
    </source>
</evidence>
<dbReference type="GO" id="GO:0038023">
    <property type="term" value="F:signaling receptor activity"/>
    <property type="evidence" value="ECO:0007669"/>
    <property type="project" value="InterPro"/>
</dbReference>
<dbReference type="InterPro" id="IPR036465">
    <property type="entry name" value="vWFA_dom_sf"/>
</dbReference>
<feature type="region of interest" description="Disordered" evidence="9">
    <location>
        <begin position="422"/>
        <end position="460"/>
    </location>
</feature>
<keyword evidence="7 10" id="KW-1133">Transmembrane helix</keyword>
<dbReference type="OrthoDB" id="10035766at2759"/>
<dbReference type="InterPro" id="IPR002035">
    <property type="entry name" value="VWF_A"/>
</dbReference>
<dbReference type="AlphaFoldDB" id="A0A6P8JDL8"/>
<dbReference type="PANTHER" id="PTHR16059:SF25">
    <property type="entry name" value="LYSOZYME"/>
    <property type="match status" value="1"/>
</dbReference>
<keyword evidence="13" id="KW-1185">Reference proteome</keyword>
<keyword evidence="8 10" id="KW-0472">Membrane</keyword>
<dbReference type="Pfam" id="PF05586">
    <property type="entry name" value="Ant_C"/>
    <property type="match status" value="1"/>
</dbReference>
<keyword evidence="6 11" id="KW-0732">Signal</keyword>
<evidence type="ECO:0000256" key="3">
    <source>
        <dbReference type="ARBA" id="ARBA00022553"/>
    </source>
</evidence>